<accession>A0A3E3ECN1</accession>
<evidence type="ECO:0000256" key="3">
    <source>
        <dbReference type="ARBA" id="ARBA00023125"/>
    </source>
</evidence>
<dbReference type="InterPro" id="IPR036388">
    <property type="entry name" value="WH-like_DNA-bd_sf"/>
</dbReference>
<sequence length="237" mass="27549">MLSKYQRISQDLIDKIDKQEIKVHSYLPSENELMKLYNASRDTIRKALDILLKNGYIQKNKGKGSLVLDVDKVAFPVSGVMSFKELAKTINSEVVTKVIELSLNPVDVQMKKELYMDSGNYYKIRRIRSFDGERVILDTDYLNANIVPNITETIAADSLYNYIENELGLKISFARKEFTVVKATEEEKNLLDMHEYDLLVCVKSYTYLEDASLFQYTISKHRPDKFRFVDFARRTQL</sequence>
<dbReference type="SMART" id="SM00345">
    <property type="entry name" value="HTH_GNTR"/>
    <property type="match status" value="1"/>
</dbReference>
<evidence type="ECO:0000259" key="6">
    <source>
        <dbReference type="PROSITE" id="PS50949"/>
    </source>
</evidence>
<dbReference type="Pfam" id="PF00392">
    <property type="entry name" value="GntR"/>
    <property type="match status" value="1"/>
</dbReference>
<dbReference type="InterPro" id="IPR050679">
    <property type="entry name" value="Bact_HTH_transcr_reg"/>
</dbReference>
<dbReference type="PROSITE" id="PS50949">
    <property type="entry name" value="HTH_GNTR"/>
    <property type="match status" value="1"/>
</dbReference>
<evidence type="ECO:0000256" key="5">
    <source>
        <dbReference type="NCBIfam" id="TIGR02404"/>
    </source>
</evidence>
<dbReference type="SUPFAM" id="SSF64288">
    <property type="entry name" value="Chorismate lyase-like"/>
    <property type="match status" value="1"/>
</dbReference>
<dbReference type="Gene3D" id="1.10.10.10">
    <property type="entry name" value="Winged helix-like DNA-binding domain superfamily/Winged helix DNA-binding domain"/>
    <property type="match status" value="1"/>
</dbReference>
<dbReference type="PANTHER" id="PTHR44846">
    <property type="entry name" value="MANNOSYL-D-GLYCERATE TRANSPORT/METABOLISM SYSTEM REPRESSOR MNGR-RELATED"/>
    <property type="match status" value="1"/>
</dbReference>
<dbReference type="PANTHER" id="PTHR44846:SF12">
    <property type="entry name" value="HTH-TYPE TRANSCRIPTIONAL REGULATOR TRER"/>
    <property type="match status" value="1"/>
</dbReference>
<dbReference type="Proteomes" id="UP001211987">
    <property type="component" value="Unassembled WGS sequence"/>
</dbReference>
<dbReference type="NCBIfam" id="TIGR02404">
    <property type="entry name" value="trehalos_R_Bsub"/>
    <property type="match status" value="1"/>
</dbReference>
<feature type="domain" description="HTH gntR-type" evidence="6">
    <location>
        <begin position="2"/>
        <end position="70"/>
    </location>
</feature>
<dbReference type="EMBL" id="JAQLKE010000008">
    <property type="protein sequence ID" value="MDB7083517.1"/>
    <property type="molecule type" value="Genomic_DNA"/>
</dbReference>
<evidence type="ECO:0000313" key="7">
    <source>
        <dbReference type="EMBL" id="MDB7083517.1"/>
    </source>
</evidence>
<gene>
    <name evidence="8" type="primary">treR</name>
    <name evidence="8" type="ORF">DXB93_09785</name>
    <name evidence="7" type="ORF">PM738_06875</name>
</gene>
<keyword evidence="4" id="KW-0804">Transcription</keyword>
<dbReference type="SMART" id="SM00866">
    <property type="entry name" value="UTRA"/>
    <property type="match status" value="1"/>
</dbReference>
<dbReference type="InterPro" id="IPR000524">
    <property type="entry name" value="Tscrpt_reg_HTH_GntR"/>
</dbReference>
<organism evidence="8 9">
    <name type="scientific">Thomasclavelia ramosa</name>
    <dbReference type="NCBI Taxonomy" id="1547"/>
    <lineage>
        <taxon>Bacteria</taxon>
        <taxon>Bacillati</taxon>
        <taxon>Bacillota</taxon>
        <taxon>Erysipelotrichia</taxon>
        <taxon>Erysipelotrichales</taxon>
        <taxon>Coprobacillaceae</taxon>
        <taxon>Thomasclavelia</taxon>
    </lineage>
</organism>
<dbReference type="SUPFAM" id="SSF46785">
    <property type="entry name" value="Winged helix' DNA-binding domain"/>
    <property type="match status" value="1"/>
</dbReference>
<dbReference type="InterPro" id="IPR012770">
    <property type="entry name" value="TreR"/>
</dbReference>
<evidence type="ECO:0000313" key="8">
    <source>
        <dbReference type="EMBL" id="RGD85068.1"/>
    </source>
</evidence>
<evidence type="ECO:0000256" key="1">
    <source>
        <dbReference type="ARBA" id="ARBA00022491"/>
    </source>
</evidence>
<evidence type="ECO:0000256" key="2">
    <source>
        <dbReference type="ARBA" id="ARBA00023015"/>
    </source>
</evidence>
<dbReference type="GO" id="GO:0003677">
    <property type="term" value="F:DNA binding"/>
    <property type="evidence" value="ECO:0007669"/>
    <property type="project" value="UniProtKB-UniRule"/>
</dbReference>
<dbReference type="FunFam" id="3.40.1410.10:FF:000008">
    <property type="entry name" value="Transcriptional regulator, GntR family"/>
    <property type="match status" value="1"/>
</dbReference>
<dbReference type="RefSeq" id="WP_003536110.1">
    <property type="nucleotide sequence ID" value="NZ_BAABXX010000001.1"/>
</dbReference>
<dbReference type="GO" id="GO:0045892">
    <property type="term" value="P:negative regulation of DNA-templated transcription"/>
    <property type="evidence" value="ECO:0007669"/>
    <property type="project" value="TreeGrafter"/>
</dbReference>
<dbReference type="Proteomes" id="UP000261032">
    <property type="component" value="Unassembled WGS sequence"/>
</dbReference>
<dbReference type="Pfam" id="PF07702">
    <property type="entry name" value="UTRA"/>
    <property type="match status" value="1"/>
</dbReference>
<reference evidence="8 9" key="1">
    <citation type="submission" date="2018-08" db="EMBL/GenBank/DDBJ databases">
        <title>A genome reference for cultivated species of the human gut microbiota.</title>
        <authorList>
            <person name="Zou Y."/>
            <person name="Xue W."/>
            <person name="Luo G."/>
        </authorList>
    </citation>
    <scope>NUCLEOTIDE SEQUENCE [LARGE SCALE GENOMIC DNA]</scope>
    <source>
        <strain evidence="8 9">OM06-4</strain>
    </source>
</reference>
<dbReference type="EMBL" id="QUSL01000013">
    <property type="protein sequence ID" value="RGD85068.1"/>
    <property type="molecule type" value="Genomic_DNA"/>
</dbReference>
<dbReference type="AlphaFoldDB" id="A0A3E3ECN1"/>
<dbReference type="InterPro" id="IPR028978">
    <property type="entry name" value="Chorismate_lyase_/UTRA_dom_sf"/>
</dbReference>
<comment type="caution">
    <text evidence="8">The sequence shown here is derived from an EMBL/GenBank/DDBJ whole genome shotgun (WGS) entry which is preliminary data.</text>
</comment>
<dbReference type="InterPro" id="IPR011663">
    <property type="entry name" value="UTRA"/>
</dbReference>
<evidence type="ECO:0000313" key="9">
    <source>
        <dbReference type="Proteomes" id="UP000261032"/>
    </source>
</evidence>
<dbReference type="CDD" id="cd07377">
    <property type="entry name" value="WHTH_GntR"/>
    <property type="match status" value="1"/>
</dbReference>
<dbReference type="GO" id="GO:0003700">
    <property type="term" value="F:DNA-binding transcription factor activity"/>
    <property type="evidence" value="ECO:0007669"/>
    <property type="project" value="UniProtKB-UniRule"/>
</dbReference>
<proteinExistence type="predicted"/>
<dbReference type="InterPro" id="IPR036390">
    <property type="entry name" value="WH_DNA-bd_sf"/>
</dbReference>
<keyword evidence="2" id="KW-0805">Transcription regulation</keyword>
<evidence type="ECO:0000256" key="4">
    <source>
        <dbReference type="ARBA" id="ARBA00023163"/>
    </source>
</evidence>
<keyword evidence="3" id="KW-0238">DNA-binding</keyword>
<dbReference type="GeneID" id="64194937"/>
<protein>
    <recommendedName>
        <fullName evidence="5">Trehalose operon repressor</fullName>
    </recommendedName>
</protein>
<keyword evidence="1" id="KW-0678">Repressor</keyword>
<dbReference type="PRINTS" id="PR00035">
    <property type="entry name" value="HTHGNTR"/>
</dbReference>
<name>A0A3E3ECN1_9FIRM</name>
<dbReference type="Gene3D" id="3.40.1410.10">
    <property type="entry name" value="Chorismate lyase-like"/>
    <property type="match status" value="1"/>
</dbReference>
<reference evidence="7" key="2">
    <citation type="submission" date="2023-01" db="EMBL/GenBank/DDBJ databases">
        <title>Human gut microbiome strain richness.</title>
        <authorList>
            <person name="Chen-Liaw A."/>
        </authorList>
    </citation>
    <scope>NUCLEOTIDE SEQUENCE</scope>
    <source>
        <strain evidence="7">1001217st2_G6_1001217B_191108</strain>
    </source>
</reference>